<accession>A0AAU7FBW0</accession>
<gene>
    <name evidence="2" type="ORF">ABHF33_07170</name>
</gene>
<sequence>MRTFSWSLLATNMALAGLIAGAPLSAYALTFEAAQTIALRDAPQLQASHAQITVAQQSAIPAGELPDPKIELGIDNLPICRPRSI</sequence>
<dbReference type="RefSeq" id="WP_348946310.1">
    <property type="nucleotide sequence ID" value="NZ_CP157355.1"/>
</dbReference>
<evidence type="ECO:0000256" key="1">
    <source>
        <dbReference type="SAM" id="SignalP"/>
    </source>
</evidence>
<feature type="chain" id="PRO_5043739227" evidence="1">
    <location>
        <begin position="29"/>
        <end position="85"/>
    </location>
</feature>
<evidence type="ECO:0000313" key="2">
    <source>
        <dbReference type="EMBL" id="XBM02042.1"/>
    </source>
</evidence>
<keyword evidence="1" id="KW-0732">Signal</keyword>
<name>A0AAU7FBW0_9NEIS</name>
<organism evidence="2">
    <name type="scientific">Chitinibacter mangrovi</name>
    <dbReference type="NCBI Taxonomy" id="3153927"/>
    <lineage>
        <taxon>Bacteria</taxon>
        <taxon>Pseudomonadati</taxon>
        <taxon>Pseudomonadota</taxon>
        <taxon>Betaproteobacteria</taxon>
        <taxon>Neisseriales</taxon>
        <taxon>Chitinibacteraceae</taxon>
        <taxon>Chitinibacter</taxon>
    </lineage>
</organism>
<protein>
    <submittedName>
        <fullName evidence="2">Uncharacterized protein</fullName>
    </submittedName>
</protein>
<proteinExistence type="predicted"/>
<dbReference type="KEGG" id="cmav:ABHF33_07170"/>
<dbReference type="SUPFAM" id="SSF56954">
    <property type="entry name" value="Outer membrane efflux proteins (OEP)"/>
    <property type="match status" value="1"/>
</dbReference>
<dbReference type="EMBL" id="CP157355">
    <property type="protein sequence ID" value="XBM02042.1"/>
    <property type="molecule type" value="Genomic_DNA"/>
</dbReference>
<reference evidence="2" key="1">
    <citation type="submission" date="2024-05" db="EMBL/GenBank/DDBJ databases">
        <authorList>
            <person name="Yang L."/>
            <person name="Pan L."/>
        </authorList>
    </citation>
    <scope>NUCLEOTIDE SEQUENCE</scope>
    <source>
        <strain evidence="2">FCG-7</strain>
    </source>
</reference>
<feature type="signal peptide" evidence="1">
    <location>
        <begin position="1"/>
        <end position="28"/>
    </location>
</feature>
<dbReference type="AlphaFoldDB" id="A0AAU7FBW0"/>